<name>A0ABX8S3T3_9ACTN</name>
<sequence>MTADLITEQPHDSTTRIELGAMHLAVIRHEQVTIAQLPQLFDPGFTALGAAIAADRFQPTGPALAVYRSDPQQPFDLDIGFPIARPLTTPLESAGLTIEPGAVAAGPAFVLSQIGPYDGLGAAWGKLMSDVVAAGATPAVLLEVYVTQPTPTTNPAELRTDLFALLAGGQ</sequence>
<dbReference type="SUPFAM" id="SSF55136">
    <property type="entry name" value="Probable bacterial effector-binding domain"/>
    <property type="match status" value="1"/>
</dbReference>
<reference evidence="2" key="1">
    <citation type="submission" date="2021-07" db="EMBL/GenBank/DDBJ databases">
        <title>Candidatus Kaistella beijingensis sp. nov. isolated from a municipal wastewater treatment plant is involved in sludge foaming.</title>
        <authorList>
            <person name="Song Y."/>
            <person name="Liu S.-J."/>
        </authorList>
    </citation>
    <scope>NUCLEOTIDE SEQUENCE</scope>
    <source>
        <strain evidence="2">DSM 43998</strain>
    </source>
</reference>
<dbReference type="SMART" id="SM00871">
    <property type="entry name" value="AraC_E_bind"/>
    <property type="match status" value="1"/>
</dbReference>
<dbReference type="InterPro" id="IPR029442">
    <property type="entry name" value="GyrI-like"/>
</dbReference>
<evidence type="ECO:0000313" key="3">
    <source>
        <dbReference type="Proteomes" id="UP000887023"/>
    </source>
</evidence>
<dbReference type="Gene3D" id="3.20.80.10">
    <property type="entry name" value="Regulatory factor, effector binding domain"/>
    <property type="match status" value="1"/>
</dbReference>
<proteinExistence type="predicted"/>
<dbReference type="Pfam" id="PF06445">
    <property type="entry name" value="GyrI-like"/>
    <property type="match status" value="1"/>
</dbReference>
<dbReference type="InterPro" id="IPR010499">
    <property type="entry name" value="AraC_E-bd"/>
</dbReference>
<accession>A0ABX8S3T3</accession>
<evidence type="ECO:0000259" key="1">
    <source>
        <dbReference type="SMART" id="SM00871"/>
    </source>
</evidence>
<evidence type="ECO:0000313" key="2">
    <source>
        <dbReference type="EMBL" id="QXQ12489.1"/>
    </source>
</evidence>
<keyword evidence="3" id="KW-1185">Reference proteome</keyword>
<protein>
    <submittedName>
        <fullName evidence="2">GyrI-like domain-containing protein</fullName>
    </submittedName>
</protein>
<gene>
    <name evidence="2" type="ORF">KV203_10885</name>
</gene>
<organism evidence="2 3">
    <name type="scientific">Skermania pinensis</name>
    <dbReference type="NCBI Taxonomy" id="39122"/>
    <lineage>
        <taxon>Bacteria</taxon>
        <taxon>Bacillati</taxon>
        <taxon>Actinomycetota</taxon>
        <taxon>Actinomycetes</taxon>
        <taxon>Mycobacteriales</taxon>
        <taxon>Gordoniaceae</taxon>
        <taxon>Skermania</taxon>
    </lineage>
</organism>
<dbReference type="RefSeq" id="WP_066473784.1">
    <property type="nucleotide sequence ID" value="NZ_CBCRUZ010000023.1"/>
</dbReference>
<dbReference type="EMBL" id="CP079105">
    <property type="protein sequence ID" value="QXQ12489.1"/>
    <property type="molecule type" value="Genomic_DNA"/>
</dbReference>
<dbReference type="InterPro" id="IPR011256">
    <property type="entry name" value="Reg_factor_effector_dom_sf"/>
</dbReference>
<dbReference type="Proteomes" id="UP000887023">
    <property type="component" value="Chromosome"/>
</dbReference>
<feature type="domain" description="AraC effector-binding" evidence="1">
    <location>
        <begin position="12"/>
        <end position="167"/>
    </location>
</feature>